<dbReference type="EMBL" id="UINC01000392">
    <property type="protein sequence ID" value="SUZ54523.1"/>
    <property type="molecule type" value="Genomic_DNA"/>
</dbReference>
<dbReference type="AlphaFoldDB" id="A0A381NLX0"/>
<protein>
    <submittedName>
        <fullName evidence="1">Uncharacterized protein</fullName>
    </submittedName>
</protein>
<reference evidence="1" key="1">
    <citation type="submission" date="2018-05" db="EMBL/GenBank/DDBJ databases">
        <authorList>
            <person name="Lanie J.A."/>
            <person name="Ng W.-L."/>
            <person name="Kazmierczak K.M."/>
            <person name="Andrzejewski T.M."/>
            <person name="Davidsen T.M."/>
            <person name="Wayne K.J."/>
            <person name="Tettelin H."/>
            <person name="Glass J.I."/>
            <person name="Rusch D."/>
            <person name="Podicherti R."/>
            <person name="Tsui H.-C.T."/>
            <person name="Winkler M.E."/>
        </authorList>
    </citation>
    <scope>NUCLEOTIDE SEQUENCE</scope>
</reference>
<gene>
    <name evidence="1" type="ORF">METZ01_LOCUS7377</name>
</gene>
<evidence type="ECO:0000313" key="1">
    <source>
        <dbReference type="EMBL" id="SUZ54523.1"/>
    </source>
</evidence>
<sequence>MKKEIGDHLKTEMGGINLVENHLYMIGS</sequence>
<accession>A0A381NLX0</accession>
<organism evidence="1">
    <name type="scientific">marine metagenome</name>
    <dbReference type="NCBI Taxonomy" id="408172"/>
    <lineage>
        <taxon>unclassified sequences</taxon>
        <taxon>metagenomes</taxon>
        <taxon>ecological metagenomes</taxon>
    </lineage>
</organism>
<proteinExistence type="predicted"/>
<name>A0A381NLX0_9ZZZZ</name>